<evidence type="ECO:0000313" key="3">
    <source>
        <dbReference type="Proteomes" id="UP000285972"/>
    </source>
</evidence>
<organism evidence="2 3">
    <name type="scientific">Brenneria goodwinii</name>
    <dbReference type="NCBI Taxonomy" id="1109412"/>
    <lineage>
        <taxon>Bacteria</taxon>
        <taxon>Pseudomonadati</taxon>
        <taxon>Pseudomonadota</taxon>
        <taxon>Gammaproteobacteria</taxon>
        <taxon>Enterobacterales</taxon>
        <taxon>Pectobacteriaceae</taxon>
        <taxon>Brenneria</taxon>
    </lineage>
</organism>
<evidence type="ECO:0000313" key="2">
    <source>
        <dbReference type="EMBL" id="RLM19604.1"/>
    </source>
</evidence>
<feature type="region of interest" description="Disordered" evidence="1">
    <location>
        <begin position="46"/>
        <end position="79"/>
    </location>
</feature>
<reference evidence="2 3" key="1">
    <citation type="submission" date="2016-09" db="EMBL/GenBank/DDBJ databases">
        <authorList>
            <person name="Doonan J."/>
            <person name="Pachebat J.A."/>
            <person name="Golyshin P.N."/>
            <person name="Denman S."/>
            <person name="Mcdonald J.E."/>
        </authorList>
    </citation>
    <scope>NUCLEOTIDE SEQUENCE [LARGE SCALE GENOMIC DNA]</scope>
    <source>
        <strain evidence="2 3">FRB141</strain>
    </source>
</reference>
<dbReference type="KEGG" id="bgj:AWC36_06990"/>
<dbReference type="GeneID" id="70906531"/>
<comment type="caution">
    <text evidence="2">The sequence shown here is derived from an EMBL/GenBank/DDBJ whole genome shotgun (WGS) entry which is preliminary data.</text>
</comment>
<dbReference type="EMBL" id="MJLX01000053">
    <property type="protein sequence ID" value="RLM19604.1"/>
    <property type="molecule type" value="Genomic_DNA"/>
</dbReference>
<proteinExistence type="predicted"/>
<accession>A0AAE8ELZ6</accession>
<name>A0AAE8ELZ6_9GAMM</name>
<dbReference type="Proteomes" id="UP000285972">
    <property type="component" value="Unassembled WGS sequence"/>
</dbReference>
<protein>
    <submittedName>
        <fullName evidence="2">Uncharacterized protein</fullName>
    </submittedName>
</protein>
<evidence type="ECO:0000256" key="1">
    <source>
        <dbReference type="SAM" id="MobiDB-lite"/>
    </source>
</evidence>
<gene>
    <name evidence="2" type="ORF">BIY26_16830</name>
</gene>
<sequence>MLNRLALVSTASLIGISVAGFDANSSNTEEKDMYIQSAAEYPLVDTIPTDPIPIPDPLPKPPPIPDPDPKPIIDPPPYR</sequence>
<feature type="compositionally biased region" description="Pro residues" evidence="1">
    <location>
        <begin position="50"/>
        <end position="79"/>
    </location>
</feature>
<dbReference type="AlphaFoldDB" id="A0AAE8ELZ6"/>
<dbReference type="RefSeq" id="WP_095834022.1">
    <property type="nucleotide sequence ID" value="NZ_CP014137.1"/>
</dbReference>